<evidence type="ECO:0000313" key="12">
    <source>
        <dbReference type="EMBL" id="KAK9102717.1"/>
    </source>
</evidence>
<evidence type="ECO:0000256" key="3">
    <source>
        <dbReference type="ARBA" id="ARBA00023002"/>
    </source>
</evidence>
<dbReference type="SUPFAM" id="SSF51735">
    <property type="entry name" value="NAD(P)-binding Rossmann-fold domains"/>
    <property type="match status" value="1"/>
</dbReference>
<keyword evidence="4" id="KW-0520">NAD</keyword>
<reference evidence="12 13" key="1">
    <citation type="submission" date="2024-01" db="EMBL/GenBank/DDBJ databases">
        <title>Genome assemblies of Stephania.</title>
        <authorList>
            <person name="Yang L."/>
        </authorList>
    </citation>
    <scope>NUCLEOTIDE SEQUENCE [LARGE SCALE GENOMIC DNA]</scope>
    <source>
        <strain evidence="12">QJT</strain>
        <tissue evidence="12">Leaf</tissue>
    </source>
</reference>
<dbReference type="InterPro" id="IPR008927">
    <property type="entry name" value="6-PGluconate_DH-like_C_sf"/>
</dbReference>
<comment type="caution">
    <text evidence="12">The sequence shown here is derived from an EMBL/GenBank/DDBJ whole genome shotgun (WGS) entry which is preliminary data.</text>
</comment>
<dbReference type="PANTHER" id="PTHR23309">
    <property type="entry name" value="3-HYDROXYACYL-COA DEHYROGENASE"/>
    <property type="match status" value="1"/>
</dbReference>
<organism evidence="12 13">
    <name type="scientific">Stephania japonica</name>
    <dbReference type="NCBI Taxonomy" id="461633"/>
    <lineage>
        <taxon>Eukaryota</taxon>
        <taxon>Viridiplantae</taxon>
        <taxon>Streptophyta</taxon>
        <taxon>Embryophyta</taxon>
        <taxon>Tracheophyta</taxon>
        <taxon>Spermatophyta</taxon>
        <taxon>Magnoliopsida</taxon>
        <taxon>Ranunculales</taxon>
        <taxon>Menispermaceae</taxon>
        <taxon>Menispermoideae</taxon>
        <taxon>Cissampelideae</taxon>
        <taxon>Stephania</taxon>
    </lineage>
</organism>
<keyword evidence="13" id="KW-1185">Reference proteome</keyword>
<evidence type="ECO:0008006" key="14">
    <source>
        <dbReference type="Google" id="ProtNLM"/>
    </source>
</evidence>
<evidence type="ECO:0000256" key="6">
    <source>
        <dbReference type="ARBA" id="ARBA00023239"/>
    </source>
</evidence>
<evidence type="ECO:0000256" key="8">
    <source>
        <dbReference type="ARBA" id="ARBA00023709"/>
    </source>
</evidence>
<dbReference type="EMBL" id="JBBNAE010000008">
    <property type="protein sequence ID" value="KAK9102717.1"/>
    <property type="molecule type" value="Genomic_DNA"/>
</dbReference>
<keyword evidence="3" id="KW-0560">Oxidoreductase</keyword>
<comment type="pathway">
    <text evidence="1">Lipid metabolism; fatty acid beta-oxidation.</text>
</comment>
<dbReference type="SUPFAM" id="SSF48179">
    <property type="entry name" value="6-phosphogluconate dehydrogenase C-terminal domain-like"/>
    <property type="match status" value="2"/>
</dbReference>
<protein>
    <recommendedName>
        <fullName evidence="14">3-hydroxyacyl-CoA dehydrogenase</fullName>
    </recommendedName>
</protein>
<accession>A0AAP0HYM2</accession>
<gene>
    <name evidence="12" type="ORF">Sjap_019971</name>
</gene>
<dbReference type="Gene3D" id="1.10.1040.50">
    <property type="match status" value="1"/>
</dbReference>
<comment type="similarity">
    <text evidence="2">In the central section; belongs to the 3-hydroxyacyl-CoA dehydrogenase family.</text>
</comment>
<dbReference type="FunFam" id="3.40.50.720:FF:000009">
    <property type="entry name" value="Fatty oxidation complex, alpha subunit"/>
    <property type="match status" value="1"/>
</dbReference>
<evidence type="ECO:0000256" key="5">
    <source>
        <dbReference type="ARBA" id="ARBA00023235"/>
    </source>
</evidence>
<feature type="domain" description="3-hydroxyacyl-CoA dehydrogenase C-terminal" evidence="10">
    <location>
        <begin position="330"/>
        <end position="423"/>
    </location>
</feature>
<dbReference type="InterPro" id="IPR006176">
    <property type="entry name" value="3-OHacyl-CoA_DH_NAD-bd"/>
</dbReference>
<comment type="catalytic activity">
    <reaction evidence="9">
        <text>a 4-saturated-(3S)-3-hydroxyacyl-CoA = a (3E)-enoyl-CoA + H2O</text>
        <dbReference type="Rhea" id="RHEA:20724"/>
        <dbReference type="ChEBI" id="CHEBI:15377"/>
        <dbReference type="ChEBI" id="CHEBI:58521"/>
        <dbReference type="ChEBI" id="CHEBI:137480"/>
        <dbReference type="EC" id="4.2.1.17"/>
    </reaction>
</comment>
<dbReference type="PANTHER" id="PTHR23309:SF49">
    <property type="entry name" value="PEROXISOMAL BIFUNCTIONAL ENZYME"/>
    <property type="match status" value="1"/>
</dbReference>
<dbReference type="Gene3D" id="3.90.226.10">
    <property type="entry name" value="2-enoyl-CoA Hydratase, Chain A, domain 1"/>
    <property type="match status" value="1"/>
</dbReference>
<dbReference type="SUPFAM" id="SSF52096">
    <property type="entry name" value="ClpP/crotonase"/>
    <property type="match status" value="1"/>
</dbReference>
<dbReference type="Pfam" id="PF00725">
    <property type="entry name" value="3HCDH"/>
    <property type="match status" value="2"/>
</dbReference>
<evidence type="ECO:0000256" key="7">
    <source>
        <dbReference type="ARBA" id="ARBA00023268"/>
    </source>
</evidence>
<dbReference type="GO" id="GO:0016853">
    <property type="term" value="F:isomerase activity"/>
    <property type="evidence" value="ECO:0007669"/>
    <property type="project" value="UniProtKB-KW"/>
</dbReference>
<dbReference type="GO" id="GO:0070403">
    <property type="term" value="F:NAD+ binding"/>
    <property type="evidence" value="ECO:0007669"/>
    <property type="project" value="InterPro"/>
</dbReference>
<evidence type="ECO:0000256" key="2">
    <source>
        <dbReference type="ARBA" id="ARBA00007005"/>
    </source>
</evidence>
<dbReference type="InterPro" id="IPR029045">
    <property type="entry name" value="ClpP/crotonase-like_dom_sf"/>
</dbReference>
<dbReference type="FunFam" id="1.10.1040.50:FF:000004">
    <property type="entry name" value="Peroxisomal fatty acid beta-oxidation multifunctional protein"/>
    <property type="match status" value="1"/>
</dbReference>
<keyword evidence="7" id="KW-0511">Multifunctional enzyme</keyword>
<evidence type="ECO:0000259" key="11">
    <source>
        <dbReference type="Pfam" id="PF02737"/>
    </source>
</evidence>
<evidence type="ECO:0000256" key="9">
    <source>
        <dbReference type="ARBA" id="ARBA00023717"/>
    </source>
</evidence>
<evidence type="ECO:0000313" key="13">
    <source>
        <dbReference type="Proteomes" id="UP001417504"/>
    </source>
</evidence>
<dbReference type="AlphaFoldDB" id="A0AAP0HYM2"/>
<evidence type="ECO:0000259" key="10">
    <source>
        <dbReference type="Pfam" id="PF00725"/>
    </source>
</evidence>
<keyword evidence="5" id="KW-0413">Isomerase</keyword>
<proteinExistence type="inferred from homology"/>
<dbReference type="PROSITE" id="PS00067">
    <property type="entry name" value="3HCDH"/>
    <property type="match status" value="1"/>
</dbReference>
<dbReference type="InterPro" id="IPR006180">
    <property type="entry name" value="3-OHacyl-CoA_DH_CS"/>
</dbReference>
<dbReference type="InterPro" id="IPR036291">
    <property type="entry name" value="NAD(P)-bd_dom_sf"/>
</dbReference>
<feature type="domain" description="3-hydroxyacyl-CoA dehydrogenase NAD binding" evidence="11">
    <location>
        <begin position="149"/>
        <end position="327"/>
    </location>
</feature>
<dbReference type="InterPro" id="IPR006108">
    <property type="entry name" value="3HC_DH_C"/>
</dbReference>
<dbReference type="GO" id="GO:0004300">
    <property type="term" value="F:enoyl-CoA hydratase activity"/>
    <property type="evidence" value="ECO:0007669"/>
    <property type="project" value="UniProtKB-EC"/>
</dbReference>
<name>A0AAP0HYM2_9MAGN</name>
<comment type="catalytic activity">
    <reaction evidence="8">
        <text>a (3S)-3-hydroxyacyl-CoA = a (2E)-enoyl-CoA + H2O</text>
        <dbReference type="Rhea" id="RHEA:16105"/>
        <dbReference type="ChEBI" id="CHEBI:15377"/>
        <dbReference type="ChEBI" id="CHEBI:57318"/>
        <dbReference type="ChEBI" id="CHEBI:58856"/>
        <dbReference type="EC" id="4.2.1.17"/>
    </reaction>
</comment>
<dbReference type="Pfam" id="PF02737">
    <property type="entry name" value="3HCDH_N"/>
    <property type="match status" value="1"/>
</dbReference>
<feature type="domain" description="3-hydroxyacyl-CoA dehydrogenase C-terminal" evidence="10">
    <location>
        <begin position="465"/>
        <end position="543"/>
    </location>
</feature>
<dbReference type="GO" id="GO:0005777">
    <property type="term" value="C:peroxisome"/>
    <property type="evidence" value="ECO:0007669"/>
    <property type="project" value="TreeGrafter"/>
</dbReference>
<sequence>MMLSSKPIMSEEGKNLGLIDAVVPSNELLKVARSWALDIVERRKPWISSLQRTDKLGSLSEAREILKVARQQAKKTAPNMPQHQACLDAIEEGIVFGGYAGVLKEEKLFKQVVLSNTSKGLVHAFFAQRTTSKVPNVTDIGLKPRPVKKVAVIGGGLMGSGIATALLLSNISVVLKEINAEYLQKGMKTIQANLQGLVARGKLTADKAQKALSVLKGVLDYSEFKTVDMVIEAAIENISLKQSIFSELEKACSPHCILATNTSTIDLNVVGEKTSSQDRIIGAHFFSPAHVMPLLEIVRTHKTSPQIILDLMTVGKIIKKVPVVVGNCTGFAVNRTFFPYTQGAHILANLGVDIFRIDSVISSFGMPMGPFQLQDLAGYGVAVAVGKEFATAFPDRTFRSPLVDLLIKNGRNGKNNGKGYYIYEKGSKPKPDHSVLPIIKESVRLTNIAPGGKPVSLSDQEILEMVLFPVVNEACRVLDEGIVVRASDLDVASILGMSFPSYRGGIVFWADLVGASHIYHSLKKWSEEYGGFFKPSKFLEDRATKGIPLYDQLKNMWNSPDCFMSQASSLNSPARNEKTLELALKQPKIPRK</sequence>
<evidence type="ECO:0000256" key="1">
    <source>
        <dbReference type="ARBA" id="ARBA00005005"/>
    </source>
</evidence>
<evidence type="ECO:0000256" key="4">
    <source>
        <dbReference type="ARBA" id="ARBA00023027"/>
    </source>
</evidence>
<keyword evidence="6" id="KW-0456">Lyase</keyword>
<dbReference type="GO" id="GO:0003857">
    <property type="term" value="F:(3S)-3-hydroxyacyl-CoA dehydrogenase (NAD+) activity"/>
    <property type="evidence" value="ECO:0007669"/>
    <property type="project" value="TreeGrafter"/>
</dbReference>
<dbReference type="Proteomes" id="UP001417504">
    <property type="component" value="Unassembled WGS sequence"/>
</dbReference>
<dbReference type="Gene3D" id="3.40.50.720">
    <property type="entry name" value="NAD(P)-binding Rossmann-like Domain"/>
    <property type="match status" value="1"/>
</dbReference>
<dbReference type="GO" id="GO:0006635">
    <property type="term" value="P:fatty acid beta-oxidation"/>
    <property type="evidence" value="ECO:0007669"/>
    <property type="project" value="TreeGrafter"/>
</dbReference>